<protein>
    <submittedName>
        <fullName evidence="1">Uncharacterized protein</fullName>
    </submittedName>
</protein>
<reference evidence="1 2" key="1">
    <citation type="submission" date="2023-08" db="EMBL/GenBank/DDBJ databases">
        <title>Implementing the SeqCode for naming new Mesorhizobium species isolated from Vachellia karroo root nodules.</title>
        <authorList>
            <person name="Van Lill M."/>
        </authorList>
    </citation>
    <scope>NUCLEOTIDE SEQUENCE [LARGE SCALE GENOMIC DNA]</scope>
    <source>
        <strain evidence="1 2">VK22B</strain>
    </source>
</reference>
<evidence type="ECO:0000313" key="2">
    <source>
        <dbReference type="Proteomes" id="UP001271249"/>
    </source>
</evidence>
<gene>
    <name evidence="1" type="ORF">RFN29_30675</name>
</gene>
<name>A0ABU4Z9H7_9HYPH</name>
<dbReference type="RefSeq" id="WP_320229618.1">
    <property type="nucleotide sequence ID" value="NZ_JAVIJC010000046.1"/>
</dbReference>
<dbReference type="Proteomes" id="UP001271249">
    <property type="component" value="Unassembled WGS sequence"/>
</dbReference>
<comment type="caution">
    <text evidence="1">The sequence shown here is derived from an EMBL/GenBank/DDBJ whole genome shotgun (WGS) entry which is preliminary data.</text>
</comment>
<accession>A0ABU4Z9H7</accession>
<proteinExistence type="predicted"/>
<evidence type="ECO:0000313" key="1">
    <source>
        <dbReference type="EMBL" id="MDX8495912.1"/>
    </source>
</evidence>
<sequence>MIYDVKISARKKDDLRVAVERYYIINANGSEEVNAKAISRARQDGDIDLVKVIRKTRMAF</sequence>
<keyword evidence="2" id="KW-1185">Reference proteome</keyword>
<dbReference type="EMBL" id="JAVIJC010000046">
    <property type="protein sequence ID" value="MDX8495912.1"/>
    <property type="molecule type" value="Genomic_DNA"/>
</dbReference>
<organism evidence="1 2">
    <name type="scientific">Mesorhizobium captivum</name>
    <dbReference type="NCBI Taxonomy" id="3072319"/>
    <lineage>
        <taxon>Bacteria</taxon>
        <taxon>Pseudomonadati</taxon>
        <taxon>Pseudomonadota</taxon>
        <taxon>Alphaproteobacteria</taxon>
        <taxon>Hyphomicrobiales</taxon>
        <taxon>Phyllobacteriaceae</taxon>
        <taxon>Mesorhizobium</taxon>
    </lineage>
</organism>